<evidence type="ECO:0000313" key="1">
    <source>
        <dbReference type="EMBL" id="CAG5027443.1"/>
    </source>
</evidence>
<keyword evidence="2" id="KW-1185">Reference proteome</keyword>
<protein>
    <submittedName>
        <fullName evidence="1">(apollo) hypothetical protein</fullName>
    </submittedName>
</protein>
<reference evidence="1" key="1">
    <citation type="submission" date="2021-04" db="EMBL/GenBank/DDBJ databases">
        <authorList>
            <person name="Tunstrom K."/>
        </authorList>
    </citation>
    <scope>NUCLEOTIDE SEQUENCE</scope>
</reference>
<proteinExistence type="predicted"/>
<dbReference type="AlphaFoldDB" id="A0A8S3XKE3"/>
<comment type="caution">
    <text evidence="1">The sequence shown here is derived from an EMBL/GenBank/DDBJ whole genome shotgun (WGS) entry which is preliminary data.</text>
</comment>
<dbReference type="Proteomes" id="UP000691718">
    <property type="component" value="Unassembled WGS sequence"/>
</dbReference>
<sequence>MFGSKPELLWDDKRVAVCGKQMAPHAHENESFEKFAPGLEEADGTVIGREVVRFAWLGNTNDSCLFPRGGKIAKFEAGVEDYGQ</sequence>
<name>A0A8S3XKE3_PARAO</name>
<organism evidence="1 2">
    <name type="scientific">Parnassius apollo</name>
    <name type="common">Apollo butterfly</name>
    <name type="synonym">Papilio apollo</name>
    <dbReference type="NCBI Taxonomy" id="110799"/>
    <lineage>
        <taxon>Eukaryota</taxon>
        <taxon>Metazoa</taxon>
        <taxon>Ecdysozoa</taxon>
        <taxon>Arthropoda</taxon>
        <taxon>Hexapoda</taxon>
        <taxon>Insecta</taxon>
        <taxon>Pterygota</taxon>
        <taxon>Neoptera</taxon>
        <taxon>Endopterygota</taxon>
        <taxon>Lepidoptera</taxon>
        <taxon>Glossata</taxon>
        <taxon>Ditrysia</taxon>
        <taxon>Papilionoidea</taxon>
        <taxon>Papilionidae</taxon>
        <taxon>Parnassiinae</taxon>
        <taxon>Parnassini</taxon>
        <taxon>Parnassius</taxon>
        <taxon>Parnassius</taxon>
    </lineage>
</organism>
<accession>A0A8S3XKE3</accession>
<dbReference type="OrthoDB" id="10513830at2759"/>
<dbReference type="EMBL" id="CAJQZP010001188">
    <property type="protein sequence ID" value="CAG5027443.1"/>
    <property type="molecule type" value="Genomic_DNA"/>
</dbReference>
<evidence type="ECO:0000313" key="2">
    <source>
        <dbReference type="Proteomes" id="UP000691718"/>
    </source>
</evidence>
<gene>
    <name evidence="1" type="ORF">PAPOLLO_LOCUS18828</name>
</gene>